<evidence type="ECO:0000256" key="5">
    <source>
        <dbReference type="ARBA" id="ARBA00048336"/>
    </source>
</evidence>
<dbReference type="PANTHER" id="PTHR23081">
    <property type="entry name" value="RNA POLYMERASE II CTD PHOSPHATASE"/>
    <property type="match status" value="1"/>
</dbReference>
<dbReference type="Gene3D" id="3.40.50.1000">
    <property type="entry name" value="HAD superfamily/HAD-like"/>
    <property type="match status" value="1"/>
</dbReference>
<dbReference type="Pfam" id="PF03031">
    <property type="entry name" value="NIF"/>
    <property type="match status" value="1"/>
</dbReference>
<dbReference type="CDD" id="cd17729">
    <property type="entry name" value="BRCT_CTDP1"/>
    <property type="match status" value="1"/>
</dbReference>
<comment type="function">
    <text evidence="6">This promotes the activity of RNA polymerase II.</text>
</comment>
<dbReference type="EMBL" id="OX459121">
    <property type="protein sequence ID" value="CAI9101890.1"/>
    <property type="molecule type" value="Genomic_DNA"/>
</dbReference>
<protein>
    <recommendedName>
        <fullName evidence="6">RNA polymerase II C-terminal domain phosphatase-like</fullName>
        <ecNumber evidence="6">3.1.3.16</ecNumber>
    </recommendedName>
</protein>
<keyword evidence="2 6" id="KW-0378">Hydrolase</keyword>
<dbReference type="Proteomes" id="UP001161247">
    <property type="component" value="Chromosome 4"/>
</dbReference>
<organism evidence="9 10">
    <name type="scientific">Oldenlandia corymbosa var. corymbosa</name>
    <dbReference type="NCBI Taxonomy" id="529605"/>
    <lineage>
        <taxon>Eukaryota</taxon>
        <taxon>Viridiplantae</taxon>
        <taxon>Streptophyta</taxon>
        <taxon>Embryophyta</taxon>
        <taxon>Tracheophyta</taxon>
        <taxon>Spermatophyta</taxon>
        <taxon>Magnoliopsida</taxon>
        <taxon>eudicotyledons</taxon>
        <taxon>Gunneridae</taxon>
        <taxon>Pentapetalae</taxon>
        <taxon>asterids</taxon>
        <taxon>lamiids</taxon>
        <taxon>Gentianales</taxon>
        <taxon>Rubiaceae</taxon>
        <taxon>Rubioideae</taxon>
        <taxon>Spermacoceae</taxon>
        <taxon>Hedyotis-Oldenlandia complex</taxon>
        <taxon>Oldenlandia</taxon>
    </lineage>
</organism>
<feature type="domain" description="BRCT" evidence="7">
    <location>
        <begin position="268"/>
        <end position="356"/>
    </location>
</feature>
<dbReference type="SMART" id="SM00577">
    <property type="entry name" value="CPDc"/>
    <property type="match status" value="1"/>
</dbReference>
<evidence type="ECO:0000256" key="4">
    <source>
        <dbReference type="ARBA" id="ARBA00047761"/>
    </source>
</evidence>
<dbReference type="NCBIfam" id="TIGR02250">
    <property type="entry name" value="FCP1_euk"/>
    <property type="match status" value="1"/>
</dbReference>
<sequence>MMGKRVRLENSSSASNCTHPGLIGGLCIKCGETMDNDDGFGGVALEYIHKRLRLSLEEIIRLRDKDFRNQLRQRKLYLVLDLDNTLLHSMDVNKIQENQEQFFLNRGIYKVERVRKMTKLRPFVHTFLEEASKLFDMYVYTMGCRNYAVEMAKLLDPEGVYFNSKIIAHENSTDKSKKGLDVVLGKENAVLILDDRESVWEGHRDNLILVEKYEFFGSGVTAGGTDDENDGVLDLVLKVLQRIHASFYDTEDLDTLLNRDVRRVLQDFRKEALKGCKIVFSGVLKPEKQHYWKLAEKLGAKCATKRGPGITHVVSLDSASDLSCWAIREKRFLVNPEWIDAARYLWQRQPEEKFPVTNELKIAPVTSCSVEVC</sequence>
<evidence type="ECO:0000313" key="9">
    <source>
        <dbReference type="EMBL" id="CAI9101890.1"/>
    </source>
</evidence>
<dbReference type="InterPro" id="IPR023214">
    <property type="entry name" value="HAD_sf"/>
</dbReference>
<name>A0AAV1D1Y9_OLDCO</name>
<evidence type="ECO:0000256" key="2">
    <source>
        <dbReference type="ARBA" id="ARBA00022801"/>
    </source>
</evidence>
<evidence type="ECO:0000256" key="1">
    <source>
        <dbReference type="ARBA" id="ARBA00004123"/>
    </source>
</evidence>
<dbReference type="CDD" id="cd07521">
    <property type="entry name" value="HAD_FCP1-like"/>
    <property type="match status" value="1"/>
</dbReference>
<feature type="domain" description="FCP1 homology" evidence="8">
    <location>
        <begin position="71"/>
        <end position="243"/>
    </location>
</feature>
<keyword evidence="3 6" id="KW-0539">Nucleus</keyword>
<dbReference type="InterPro" id="IPR036412">
    <property type="entry name" value="HAD-like_sf"/>
</dbReference>
<dbReference type="InterPro" id="IPR039189">
    <property type="entry name" value="Fcp1"/>
</dbReference>
<dbReference type="GO" id="GO:0005634">
    <property type="term" value="C:nucleus"/>
    <property type="evidence" value="ECO:0007669"/>
    <property type="project" value="UniProtKB-SubCell"/>
</dbReference>
<dbReference type="PROSITE" id="PS50969">
    <property type="entry name" value="FCP1"/>
    <property type="match status" value="1"/>
</dbReference>
<dbReference type="SMART" id="SM00292">
    <property type="entry name" value="BRCT"/>
    <property type="match status" value="1"/>
</dbReference>
<dbReference type="SUPFAM" id="SSF52113">
    <property type="entry name" value="BRCT domain"/>
    <property type="match status" value="1"/>
</dbReference>
<dbReference type="Pfam" id="PF00533">
    <property type="entry name" value="BRCT"/>
    <property type="match status" value="1"/>
</dbReference>
<dbReference type="Gene3D" id="3.40.50.10190">
    <property type="entry name" value="BRCT domain"/>
    <property type="match status" value="1"/>
</dbReference>
<proteinExistence type="predicted"/>
<evidence type="ECO:0000256" key="3">
    <source>
        <dbReference type="ARBA" id="ARBA00023242"/>
    </source>
</evidence>
<evidence type="ECO:0000259" key="7">
    <source>
        <dbReference type="PROSITE" id="PS50172"/>
    </source>
</evidence>
<dbReference type="PANTHER" id="PTHR23081:SF36">
    <property type="entry name" value="RNA POLYMERASE II SUBUNIT A C-TERMINAL DOMAIN PHOSPHATASE"/>
    <property type="match status" value="1"/>
</dbReference>
<dbReference type="InterPro" id="IPR001357">
    <property type="entry name" value="BRCT_dom"/>
</dbReference>
<evidence type="ECO:0000259" key="8">
    <source>
        <dbReference type="PROSITE" id="PS50969"/>
    </source>
</evidence>
<gene>
    <name evidence="9" type="ORF">OLC1_LOCUS11367</name>
</gene>
<dbReference type="SUPFAM" id="SSF56784">
    <property type="entry name" value="HAD-like"/>
    <property type="match status" value="1"/>
</dbReference>
<dbReference type="PROSITE" id="PS50172">
    <property type="entry name" value="BRCT"/>
    <property type="match status" value="1"/>
</dbReference>
<keyword evidence="10" id="KW-1185">Reference proteome</keyword>
<dbReference type="EC" id="3.1.3.16" evidence="6"/>
<accession>A0AAV1D1Y9</accession>
<evidence type="ECO:0000256" key="6">
    <source>
        <dbReference type="RuleBase" id="RU366066"/>
    </source>
</evidence>
<evidence type="ECO:0000313" key="10">
    <source>
        <dbReference type="Proteomes" id="UP001161247"/>
    </source>
</evidence>
<dbReference type="InterPro" id="IPR036420">
    <property type="entry name" value="BRCT_dom_sf"/>
</dbReference>
<dbReference type="InterPro" id="IPR011947">
    <property type="entry name" value="FCP1_euk"/>
</dbReference>
<comment type="catalytic activity">
    <reaction evidence="4 6">
        <text>O-phospho-L-seryl-[protein] + H2O = L-seryl-[protein] + phosphate</text>
        <dbReference type="Rhea" id="RHEA:20629"/>
        <dbReference type="Rhea" id="RHEA-COMP:9863"/>
        <dbReference type="Rhea" id="RHEA-COMP:11604"/>
        <dbReference type="ChEBI" id="CHEBI:15377"/>
        <dbReference type="ChEBI" id="CHEBI:29999"/>
        <dbReference type="ChEBI" id="CHEBI:43474"/>
        <dbReference type="ChEBI" id="CHEBI:83421"/>
        <dbReference type="EC" id="3.1.3.16"/>
    </reaction>
</comment>
<reference evidence="9" key="1">
    <citation type="submission" date="2023-03" db="EMBL/GenBank/DDBJ databases">
        <authorList>
            <person name="Julca I."/>
        </authorList>
    </citation>
    <scope>NUCLEOTIDE SEQUENCE</scope>
</reference>
<comment type="subcellular location">
    <subcellularLocation>
        <location evidence="1 6">Nucleus</location>
    </subcellularLocation>
</comment>
<dbReference type="AlphaFoldDB" id="A0AAV1D1Y9"/>
<comment type="catalytic activity">
    <reaction evidence="5 6">
        <text>O-phospho-L-threonyl-[protein] + H2O = L-threonyl-[protein] + phosphate</text>
        <dbReference type="Rhea" id="RHEA:47004"/>
        <dbReference type="Rhea" id="RHEA-COMP:11060"/>
        <dbReference type="Rhea" id="RHEA-COMP:11605"/>
        <dbReference type="ChEBI" id="CHEBI:15377"/>
        <dbReference type="ChEBI" id="CHEBI:30013"/>
        <dbReference type="ChEBI" id="CHEBI:43474"/>
        <dbReference type="ChEBI" id="CHEBI:61977"/>
        <dbReference type="EC" id="3.1.3.16"/>
    </reaction>
</comment>
<dbReference type="InterPro" id="IPR004274">
    <property type="entry name" value="FCP1_dom"/>
</dbReference>
<dbReference type="GO" id="GO:0008420">
    <property type="term" value="F:RNA polymerase II CTD heptapeptide repeat phosphatase activity"/>
    <property type="evidence" value="ECO:0007669"/>
    <property type="project" value="UniProtKB-UniRule"/>
</dbReference>